<keyword evidence="4 5" id="KW-0472">Membrane</keyword>
<feature type="transmembrane region" description="Helical" evidence="5">
    <location>
        <begin position="200"/>
        <end position="222"/>
    </location>
</feature>
<sequence length="304" mass="33880">MAPPYTYPVSGIFYFLGHPQLWVKVICPFLLTLVFGIISLVLSFVFLLPLQAHALIDAHCPAWLAWLVSVIFVLLESAVLDVIFFAIVLPFFQDAIFDATLRARGLSRMFETRVEVNGMLLCCRGVSSGLLLAWFLVLAQIVVWIVTAPLHLIPVLGTAIACYINGWPACWGQHIHYDLEFRGFSVSESRRFAWANRGSYCSFGVVACALELVPLFNLLFMWTNVVGAALWVGDKYEKNEAIIAKQQHQRQPAPPSGNSSIATIYPSVRSPSSFVPSIDSETSRLLHQGTSSTTTKDGYQRLMY</sequence>
<dbReference type="InterPro" id="IPR059112">
    <property type="entry name" value="CysZ/EI24"/>
</dbReference>
<comment type="subcellular location">
    <subcellularLocation>
        <location evidence="1">Membrane</location>
        <topology evidence="1">Multi-pass membrane protein</topology>
    </subcellularLocation>
</comment>
<dbReference type="AlphaFoldDB" id="A0A1X2HB99"/>
<evidence type="ECO:0000256" key="2">
    <source>
        <dbReference type="ARBA" id="ARBA00022692"/>
    </source>
</evidence>
<proteinExistence type="predicted"/>
<keyword evidence="7" id="KW-1185">Reference proteome</keyword>
<dbReference type="Proteomes" id="UP000242180">
    <property type="component" value="Unassembled WGS sequence"/>
</dbReference>
<reference evidence="6 7" key="1">
    <citation type="submission" date="2016-07" db="EMBL/GenBank/DDBJ databases">
        <title>Pervasive Adenine N6-methylation of Active Genes in Fungi.</title>
        <authorList>
            <consortium name="DOE Joint Genome Institute"/>
            <person name="Mondo S.J."/>
            <person name="Dannebaum R.O."/>
            <person name="Kuo R.C."/>
            <person name="Labutti K."/>
            <person name="Haridas S."/>
            <person name="Kuo A."/>
            <person name="Salamov A."/>
            <person name="Ahrendt S.R."/>
            <person name="Lipzen A."/>
            <person name="Sullivan W."/>
            <person name="Andreopoulos W.B."/>
            <person name="Clum A."/>
            <person name="Lindquist E."/>
            <person name="Daum C."/>
            <person name="Ramamoorthy G.K."/>
            <person name="Gryganskyi A."/>
            <person name="Culley D."/>
            <person name="Magnuson J.K."/>
            <person name="James T.Y."/>
            <person name="O'Malley M.A."/>
            <person name="Stajich J.E."/>
            <person name="Spatafora J.W."/>
            <person name="Visel A."/>
            <person name="Grigoriev I.V."/>
        </authorList>
    </citation>
    <scope>NUCLEOTIDE SEQUENCE [LARGE SCALE GENOMIC DNA]</scope>
    <source>
        <strain evidence="6 7">NRRL 2496</strain>
    </source>
</reference>
<feature type="transmembrane region" description="Helical" evidence="5">
    <location>
        <begin position="141"/>
        <end position="164"/>
    </location>
</feature>
<evidence type="ECO:0000313" key="7">
    <source>
        <dbReference type="Proteomes" id="UP000242180"/>
    </source>
</evidence>
<protein>
    <recommendedName>
        <fullName evidence="8">Etoposide-induced protein 2.4-domain-containing protein</fullName>
    </recommendedName>
</protein>
<dbReference type="InterPro" id="IPR052786">
    <property type="entry name" value="Spore_wall_assembly"/>
</dbReference>
<evidence type="ECO:0008006" key="8">
    <source>
        <dbReference type="Google" id="ProtNLM"/>
    </source>
</evidence>
<accession>A0A1X2HB99</accession>
<feature type="transmembrane region" description="Helical" evidence="5">
    <location>
        <begin position="63"/>
        <end position="93"/>
    </location>
</feature>
<gene>
    <name evidence="6" type="ORF">BCR43DRAFT_493831</name>
</gene>
<dbReference type="OrthoDB" id="10012223at2759"/>
<evidence type="ECO:0000256" key="4">
    <source>
        <dbReference type="ARBA" id="ARBA00023136"/>
    </source>
</evidence>
<name>A0A1X2HB99_SYNRA</name>
<dbReference type="EMBL" id="MCGN01000006">
    <property type="protein sequence ID" value="ORY95932.1"/>
    <property type="molecule type" value="Genomic_DNA"/>
</dbReference>
<evidence type="ECO:0000256" key="5">
    <source>
        <dbReference type="SAM" id="Phobius"/>
    </source>
</evidence>
<dbReference type="InParanoid" id="A0A1X2HB99"/>
<evidence type="ECO:0000256" key="1">
    <source>
        <dbReference type="ARBA" id="ARBA00004141"/>
    </source>
</evidence>
<organism evidence="6 7">
    <name type="scientific">Syncephalastrum racemosum</name>
    <name type="common">Filamentous fungus</name>
    <dbReference type="NCBI Taxonomy" id="13706"/>
    <lineage>
        <taxon>Eukaryota</taxon>
        <taxon>Fungi</taxon>
        <taxon>Fungi incertae sedis</taxon>
        <taxon>Mucoromycota</taxon>
        <taxon>Mucoromycotina</taxon>
        <taxon>Mucoromycetes</taxon>
        <taxon>Mucorales</taxon>
        <taxon>Syncephalastraceae</taxon>
        <taxon>Syncephalastrum</taxon>
    </lineage>
</organism>
<evidence type="ECO:0000256" key="3">
    <source>
        <dbReference type="ARBA" id="ARBA00022989"/>
    </source>
</evidence>
<feature type="transmembrane region" description="Helical" evidence="5">
    <location>
        <begin position="21"/>
        <end position="48"/>
    </location>
</feature>
<dbReference type="PANTHER" id="PTHR34292">
    <property type="entry name" value="OUTER SPORE WALL PROTEIN LDS1"/>
    <property type="match status" value="1"/>
</dbReference>
<dbReference type="Pfam" id="PF07264">
    <property type="entry name" value="EI24"/>
    <property type="match status" value="1"/>
</dbReference>
<dbReference type="OMA" id="INGWPAC"/>
<comment type="caution">
    <text evidence="6">The sequence shown here is derived from an EMBL/GenBank/DDBJ whole genome shotgun (WGS) entry which is preliminary data.</text>
</comment>
<keyword evidence="3 5" id="KW-1133">Transmembrane helix</keyword>
<dbReference type="PANTHER" id="PTHR34292:SF2">
    <property type="entry name" value="OUTER SPORE WALL PROTEIN LDS1"/>
    <property type="match status" value="1"/>
</dbReference>
<keyword evidence="2 5" id="KW-0812">Transmembrane</keyword>
<dbReference type="STRING" id="13706.A0A1X2HB99"/>
<evidence type="ECO:0000313" key="6">
    <source>
        <dbReference type="EMBL" id="ORY95932.1"/>
    </source>
</evidence>